<protein>
    <recommendedName>
        <fullName evidence="9">O-antigen ligase-related domain-containing protein</fullName>
    </recommendedName>
</protein>
<reference evidence="10 11" key="1">
    <citation type="journal article" date="2016" name="Nat. Commun.">
        <title>Thousands of microbial genomes shed light on interconnected biogeochemical processes in an aquifer system.</title>
        <authorList>
            <person name="Anantharaman K."/>
            <person name="Brown C.T."/>
            <person name="Hug L.A."/>
            <person name="Sharon I."/>
            <person name="Castelle C.J."/>
            <person name="Probst A.J."/>
            <person name="Thomas B.C."/>
            <person name="Singh A."/>
            <person name="Wilkins M.J."/>
            <person name="Karaoz U."/>
            <person name="Brodie E.L."/>
            <person name="Williams K.H."/>
            <person name="Hubbard S.S."/>
            <person name="Banfield J.F."/>
        </authorList>
    </citation>
    <scope>NUCLEOTIDE SEQUENCE [LARGE SCALE GENOMIC DNA]</scope>
</reference>
<feature type="transmembrane region" description="Helical" evidence="8">
    <location>
        <begin position="137"/>
        <end position="158"/>
    </location>
</feature>
<feature type="transmembrane region" description="Helical" evidence="8">
    <location>
        <begin position="46"/>
        <end position="64"/>
    </location>
</feature>
<accession>A0A1F5BKJ4</accession>
<name>A0A1F5BKJ4_9BACT</name>
<evidence type="ECO:0000256" key="5">
    <source>
        <dbReference type="ARBA" id="ARBA00022989"/>
    </source>
</evidence>
<evidence type="ECO:0000256" key="3">
    <source>
        <dbReference type="ARBA" id="ARBA00022737"/>
    </source>
</evidence>
<evidence type="ECO:0000313" key="11">
    <source>
        <dbReference type="Proteomes" id="UP000179184"/>
    </source>
</evidence>
<feature type="transmembrane region" description="Helical" evidence="8">
    <location>
        <begin position="76"/>
        <end position="98"/>
    </location>
</feature>
<dbReference type="PANTHER" id="PTHR37422">
    <property type="entry name" value="TEICHURONIC ACID BIOSYNTHESIS PROTEIN TUAE"/>
    <property type="match status" value="1"/>
</dbReference>
<feature type="transmembrane region" description="Helical" evidence="8">
    <location>
        <begin position="469"/>
        <end position="491"/>
    </location>
</feature>
<feature type="repeat" description="TPR" evidence="7">
    <location>
        <begin position="619"/>
        <end position="652"/>
    </location>
</feature>
<keyword evidence="2 8" id="KW-0812">Transmembrane</keyword>
<feature type="transmembrane region" description="Helical" evidence="8">
    <location>
        <begin position="178"/>
        <end position="198"/>
    </location>
</feature>
<evidence type="ECO:0000256" key="8">
    <source>
        <dbReference type="SAM" id="Phobius"/>
    </source>
</evidence>
<dbReference type="Pfam" id="PF04932">
    <property type="entry name" value="Wzy_C"/>
    <property type="match status" value="1"/>
</dbReference>
<dbReference type="GO" id="GO:0016020">
    <property type="term" value="C:membrane"/>
    <property type="evidence" value="ECO:0007669"/>
    <property type="project" value="UniProtKB-SubCell"/>
</dbReference>
<comment type="caution">
    <text evidence="10">The sequence shown here is derived from an EMBL/GenBank/DDBJ whole genome shotgun (WGS) entry which is preliminary data.</text>
</comment>
<dbReference type="SUPFAM" id="SSF48452">
    <property type="entry name" value="TPR-like"/>
    <property type="match status" value="1"/>
</dbReference>
<evidence type="ECO:0000313" key="10">
    <source>
        <dbReference type="EMBL" id="OGD31144.1"/>
    </source>
</evidence>
<dbReference type="InterPro" id="IPR013105">
    <property type="entry name" value="TPR_2"/>
</dbReference>
<keyword evidence="4 7" id="KW-0802">TPR repeat</keyword>
<feature type="transmembrane region" description="Helical" evidence="8">
    <location>
        <begin position="408"/>
        <end position="426"/>
    </location>
</feature>
<feature type="transmembrane region" description="Helical" evidence="8">
    <location>
        <begin position="360"/>
        <end position="388"/>
    </location>
</feature>
<dbReference type="InterPro" id="IPR011990">
    <property type="entry name" value="TPR-like_helical_dom_sf"/>
</dbReference>
<feature type="transmembrane region" description="Helical" evidence="8">
    <location>
        <begin position="210"/>
        <end position="228"/>
    </location>
</feature>
<feature type="transmembrane region" description="Helical" evidence="8">
    <location>
        <begin position="261"/>
        <end position="280"/>
    </location>
</feature>
<dbReference type="PROSITE" id="PS50005">
    <property type="entry name" value="TPR"/>
    <property type="match status" value="1"/>
</dbReference>
<dbReference type="InterPro" id="IPR007016">
    <property type="entry name" value="O-antigen_ligase-rel_domated"/>
</dbReference>
<comment type="subcellular location">
    <subcellularLocation>
        <location evidence="1">Membrane</location>
        <topology evidence="1">Multi-pass membrane protein</topology>
    </subcellularLocation>
</comment>
<dbReference type="Pfam" id="PF07719">
    <property type="entry name" value="TPR_2"/>
    <property type="match status" value="1"/>
</dbReference>
<dbReference type="Pfam" id="PF13431">
    <property type="entry name" value="TPR_17"/>
    <property type="match status" value="1"/>
</dbReference>
<evidence type="ECO:0000256" key="6">
    <source>
        <dbReference type="ARBA" id="ARBA00023136"/>
    </source>
</evidence>
<dbReference type="Proteomes" id="UP000179184">
    <property type="component" value="Unassembled WGS sequence"/>
</dbReference>
<feature type="domain" description="O-antigen ligase-related" evidence="9">
    <location>
        <begin position="219"/>
        <end position="377"/>
    </location>
</feature>
<dbReference type="PROSITE" id="PS50293">
    <property type="entry name" value="TPR_REGION"/>
    <property type="match status" value="1"/>
</dbReference>
<evidence type="ECO:0000259" key="9">
    <source>
        <dbReference type="Pfam" id="PF04932"/>
    </source>
</evidence>
<evidence type="ECO:0000256" key="7">
    <source>
        <dbReference type="PROSITE-ProRule" id="PRU00339"/>
    </source>
</evidence>
<dbReference type="Gene3D" id="1.25.40.10">
    <property type="entry name" value="Tetratricopeptide repeat domain"/>
    <property type="match status" value="2"/>
</dbReference>
<keyword evidence="6 8" id="KW-0472">Membrane</keyword>
<evidence type="ECO:0000256" key="2">
    <source>
        <dbReference type="ARBA" id="ARBA00022692"/>
    </source>
</evidence>
<dbReference type="AlphaFoldDB" id="A0A1F5BKJ4"/>
<feature type="transmembrane region" description="Helical" evidence="8">
    <location>
        <begin position="20"/>
        <end position="40"/>
    </location>
</feature>
<feature type="transmembrane region" description="Helical" evidence="8">
    <location>
        <begin position="234"/>
        <end position="254"/>
    </location>
</feature>
<dbReference type="InterPro" id="IPR019734">
    <property type="entry name" value="TPR_rpt"/>
</dbReference>
<feature type="transmembrane region" description="Helical" evidence="8">
    <location>
        <begin position="110"/>
        <end position="128"/>
    </location>
</feature>
<proteinExistence type="predicted"/>
<dbReference type="InterPro" id="IPR051533">
    <property type="entry name" value="WaaL-like"/>
</dbReference>
<sequence>MNGKFQSLNSSFFLEKAVIILLYAALFTPLAVTSVFYFPFIFSKTIFFRTIVELAFFFYILLIFAKPEYRPRLSKVAIAAAVYLGVVILSSVFGLDWYRSFWGDAERGEGIILLLHLAVFFVMLGGVFRTAKDWRGFFYAAIFIGFLESAYAITQSFIPTFGFRTGMGERFAGTVGNPSFLAAYLLFTLFLALGLLLDLFRAPAVLWKKISAGIFLGIAIVLNFFVIFNTQTRGALLAALGGFALLAVFTGLTSKNAKMKIVSAAFVFFLLASPAAVWFGKDWSLVKSNPTLNRIATISLEDITTASRFEVWKTSWKGWQDNFLLGAGYENFNLVFDAYFPPKVFRDQGSQLWFDRAHNIIFDVGVTSGIIGLLAYFAIFAMAGYALWRYWSSSPAVVASEMEQPRSFFSGPLFIIILAVYFFQNLFVFDTVSSHLMFVVILAMAHFAERTRTPAQAAPSPMSGASGKILHVSFFSVFTLAIVISFVVYFVNARSVLANYYAASAIRGQRLGWEYEEIANSFKKSLSYNEYQQADIRQRLAEMVLLLLKNQSLPQDQLAQATNFALEEIQKNMKAESLDVKYYLSLMSLYNSSDQFDPKRLEQVEEIGQIALKLSPTRPQTYFELGQAMMSMKKYDEGIAYFKKAVELNDRPFESHWNLAAAYLTAGMTELADEEFKKAQERGFTYDSANNLLKIAYIARISQNYDKMVETYLKLTELQPDNADFYAKLAAAYQLAGDNEKAQQAARKAGEIDASYKSEAQQFIQQLEVK</sequence>
<organism evidence="10 11">
    <name type="scientific">Candidatus Azambacteria bacterium RIFCSPHIGHO2_02_46_12</name>
    <dbReference type="NCBI Taxonomy" id="1797295"/>
    <lineage>
        <taxon>Bacteria</taxon>
        <taxon>Candidatus Azamiibacteriota</taxon>
    </lineage>
</organism>
<keyword evidence="3" id="KW-0677">Repeat</keyword>
<dbReference type="EMBL" id="MEYN01000001">
    <property type="protein sequence ID" value="OGD31144.1"/>
    <property type="molecule type" value="Genomic_DNA"/>
</dbReference>
<evidence type="ECO:0000256" key="4">
    <source>
        <dbReference type="ARBA" id="ARBA00022803"/>
    </source>
</evidence>
<dbReference type="SMART" id="SM00028">
    <property type="entry name" value="TPR"/>
    <property type="match status" value="4"/>
</dbReference>
<keyword evidence="5 8" id="KW-1133">Transmembrane helix</keyword>
<evidence type="ECO:0000256" key="1">
    <source>
        <dbReference type="ARBA" id="ARBA00004141"/>
    </source>
</evidence>
<gene>
    <name evidence="10" type="ORF">A2W60_01950</name>
</gene>
<dbReference type="PANTHER" id="PTHR37422:SF17">
    <property type="entry name" value="O-ANTIGEN LIGASE"/>
    <property type="match status" value="1"/>
</dbReference>